<evidence type="ECO:0000313" key="2">
    <source>
        <dbReference type="Proteomes" id="UP000501891"/>
    </source>
</evidence>
<sequence length="119" mass="13039">MKELRCIVFSDNELLAAILDRRRKLKEPMPEGEITGLNTEMGDGLKVNLELDGGKRTLALAEHEVQGALLAYCMAKNVPLPVEADKMVYLIRGKVTLMITMNFNKQPRLVGGAAASAGR</sequence>
<dbReference type="EMBL" id="CP051775">
    <property type="protein sequence ID" value="QJE74816.1"/>
    <property type="molecule type" value="Genomic_DNA"/>
</dbReference>
<name>A0A858RD09_9PROT</name>
<proteinExistence type="predicted"/>
<evidence type="ECO:0000313" key="1">
    <source>
        <dbReference type="EMBL" id="QJE74816.1"/>
    </source>
</evidence>
<keyword evidence="2" id="KW-1185">Reference proteome</keyword>
<organism evidence="1 2">
    <name type="scientific">Aerophototrophica crusticola</name>
    <dbReference type="NCBI Taxonomy" id="1709002"/>
    <lineage>
        <taxon>Bacteria</taxon>
        <taxon>Pseudomonadati</taxon>
        <taxon>Pseudomonadota</taxon>
        <taxon>Alphaproteobacteria</taxon>
        <taxon>Rhodospirillales</taxon>
        <taxon>Rhodospirillaceae</taxon>
        <taxon>Aerophototrophica</taxon>
    </lineage>
</organism>
<reference evidence="1" key="1">
    <citation type="submission" date="2020-04" db="EMBL/GenBank/DDBJ databases">
        <title>A desert anoxygenic phototrophic bacterium fixes CO2 using RubisCO under aerobic conditions.</title>
        <authorList>
            <person name="Tang K."/>
        </authorList>
    </citation>
    <scope>NUCLEOTIDE SEQUENCE [LARGE SCALE GENOMIC DNA]</scope>
    <source>
        <strain evidence="1">MIMtkB3</strain>
    </source>
</reference>
<dbReference type="AlphaFoldDB" id="A0A858RD09"/>
<protein>
    <submittedName>
        <fullName evidence="1">Uncharacterized protein</fullName>
    </submittedName>
</protein>
<accession>A0A858RD09</accession>
<dbReference type="KEGG" id="acru:HHL28_07280"/>
<gene>
    <name evidence="1" type="ORF">HHL28_07280</name>
</gene>
<dbReference type="Proteomes" id="UP000501891">
    <property type="component" value="Chromosome"/>
</dbReference>